<name>A0A0A9EEG2_ARUDO</name>
<dbReference type="PANTHER" id="PTHR47030:SF2">
    <property type="entry name" value="LIPASE CLASS 3 FAMILY PROTEIN"/>
    <property type="match status" value="1"/>
</dbReference>
<organism evidence="1">
    <name type="scientific">Arundo donax</name>
    <name type="common">Giant reed</name>
    <name type="synonym">Donax arundinaceus</name>
    <dbReference type="NCBI Taxonomy" id="35708"/>
    <lineage>
        <taxon>Eukaryota</taxon>
        <taxon>Viridiplantae</taxon>
        <taxon>Streptophyta</taxon>
        <taxon>Embryophyta</taxon>
        <taxon>Tracheophyta</taxon>
        <taxon>Spermatophyta</taxon>
        <taxon>Magnoliopsida</taxon>
        <taxon>Liliopsida</taxon>
        <taxon>Poales</taxon>
        <taxon>Poaceae</taxon>
        <taxon>PACMAD clade</taxon>
        <taxon>Arundinoideae</taxon>
        <taxon>Arundineae</taxon>
        <taxon>Arundo</taxon>
    </lineage>
</organism>
<reference evidence="1" key="2">
    <citation type="journal article" date="2015" name="Data Brief">
        <title>Shoot transcriptome of the giant reed, Arundo donax.</title>
        <authorList>
            <person name="Barrero R.A."/>
            <person name="Guerrero F.D."/>
            <person name="Moolhuijzen P."/>
            <person name="Goolsby J.A."/>
            <person name="Tidwell J."/>
            <person name="Bellgard S.E."/>
            <person name="Bellgard M.I."/>
        </authorList>
    </citation>
    <scope>NUCLEOTIDE SEQUENCE</scope>
    <source>
        <tissue evidence="1">Shoot tissue taken approximately 20 cm above the soil surface</tissue>
    </source>
</reference>
<dbReference type="PANTHER" id="PTHR47030">
    <property type="entry name" value="LIPASE CLASS 3 FAMILY PROTEIN"/>
    <property type="match status" value="1"/>
</dbReference>
<dbReference type="EMBL" id="GBRH01198781">
    <property type="protein sequence ID" value="JAD99114.1"/>
    <property type="molecule type" value="Transcribed_RNA"/>
</dbReference>
<dbReference type="AlphaFoldDB" id="A0A0A9EEG2"/>
<proteinExistence type="predicted"/>
<protein>
    <submittedName>
        <fullName evidence="1">Uncharacterized protein</fullName>
    </submittedName>
</protein>
<accession>A0A0A9EEG2</accession>
<evidence type="ECO:0000313" key="1">
    <source>
        <dbReference type="EMBL" id="JAD99114.1"/>
    </source>
</evidence>
<sequence>MIQKLARRILHANRYHENGPDGDMIEGYTDCTRAAETTGPNDRQFSHQDSLCNTEADVQNGLVGYSGSTDEHRSCEVNGDHDVQIIPLDVPDPGSKEHPTSYREVPVEPPEMFLPGLIIHIVRQRRSLFPLWKCWNIQETEPPYKAFLAKRENFRDIAITPCMFTDHLPWRCHYAMQKIVEAQTAERCTNSDSPVQHLV</sequence>
<reference evidence="1" key="1">
    <citation type="submission" date="2014-09" db="EMBL/GenBank/DDBJ databases">
        <authorList>
            <person name="Magalhaes I.L.F."/>
            <person name="Oliveira U."/>
            <person name="Santos F.R."/>
            <person name="Vidigal T.H.D.A."/>
            <person name="Brescovit A.D."/>
            <person name="Santos A.J."/>
        </authorList>
    </citation>
    <scope>NUCLEOTIDE SEQUENCE</scope>
    <source>
        <tissue evidence="1">Shoot tissue taken approximately 20 cm above the soil surface</tissue>
    </source>
</reference>